<evidence type="ECO:0000256" key="6">
    <source>
        <dbReference type="ARBA" id="ARBA00022801"/>
    </source>
</evidence>
<evidence type="ECO:0000256" key="8">
    <source>
        <dbReference type="SAM" id="MobiDB-lite"/>
    </source>
</evidence>
<name>A0A8J2RC30_9CRUS</name>
<dbReference type="GO" id="GO:0004518">
    <property type="term" value="F:nuclease activity"/>
    <property type="evidence" value="ECO:0007669"/>
    <property type="project" value="UniProtKB-KW"/>
</dbReference>
<evidence type="ECO:0000256" key="1">
    <source>
        <dbReference type="ARBA" id="ARBA00001968"/>
    </source>
</evidence>
<evidence type="ECO:0000256" key="4">
    <source>
        <dbReference type="ARBA" id="ARBA00022722"/>
    </source>
</evidence>
<dbReference type="GO" id="GO:0046872">
    <property type="term" value="F:metal ion binding"/>
    <property type="evidence" value="ECO:0007669"/>
    <property type="project" value="UniProtKB-KW"/>
</dbReference>
<feature type="compositionally biased region" description="Polar residues" evidence="8">
    <location>
        <begin position="488"/>
        <end position="498"/>
    </location>
</feature>
<accession>A0A8J2RC30</accession>
<dbReference type="OrthoDB" id="7718158at2759"/>
<keyword evidence="11" id="KW-1185">Reference proteome</keyword>
<evidence type="ECO:0000256" key="3">
    <source>
        <dbReference type="ARBA" id="ARBA00006958"/>
    </source>
</evidence>
<keyword evidence="4" id="KW-0540">Nuclease</keyword>
<dbReference type="EMBL" id="CAKKLH010000030">
    <property type="protein sequence ID" value="CAH0100023.1"/>
    <property type="molecule type" value="Genomic_DNA"/>
</dbReference>
<dbReference type="AlphaFoldDB" id="A0A8J2RC30"/>
<dbReference type="GO" id="GO:0005634">
    <property type="term" value="C:nucleus"/>
    <property type="evidence" value="ECO:0007669"/>
    <property type="project" value="UniProtKB-SubCell"/>
</dbReference>
<feature type="region of interest" description="Disordered" evidence="8">
    <location>
        <begin position="415"/>
        <end position="452"/>
    </location>
</feature>
<evidence type="ECO:0000259" key="9">
    <source>
        <dbReference type="Pfam" id="PF13359"/>
    </source>
</evidence>
<feature type="compositionally biased region" description="Acidic residues" evidence="8">
    <location>
        <begin position="429"/>
        <end position="445"/>
    </location>
</feature>
<dbReference type="PANTHER" id="PTHR22930">
    <property type="match status" value="1"/>
</dbReference>
<proteinExistence type="inferred from homology"/>
<evidence type="ECO:0000313" key="11">
    <source>
        <dbReference type="Proteomes" id="UP000789390"/>
    </source>
</evidence>
<feature type="domain" description="DDE Tnp4" evidence="9">
    <location>
        <begin position="237"/>
        <end position="390"/>
    </location>
</feature>
<dbReference type="GO" id="GO:0016787">
    <property type="term" value="F:hydrolase activity"/>
    <property type="evidence" value="ECO:0007669"/>
    <property type="project" value="UniProtKB-KW"/>
</dbReference>
<comment type="caution">
    <text evidence="10">The sequence shown here is derived from an EMBL/GenBank/DDBJ whole genome shotgun (WGS) entry which is preliminary data.</text>
</comment>
<organism evidence="10 11">
    <name type="scientific">Daphnia galeata</name>
    <dbReference type="NCBI Taxonomy" id="27404"/>
    <lineage>
        <taxon>Eukaryota</taxon>
        <taxon>Metazoa</taxon>
        <taxon>Ecdysozoa</taxon>
        <taxon>Arthropoda</taxon>
        <taxon>Crustacea</taxon>
        <taxon>Branchiopoda</taxon>
        <taxon>Diplostraca</taxon>
        <taxon>Cladocera</taxon>
        <taxon>Anomopoda</taxon>
        <taxon>Daphniidae</taxon>
        <taxon>Daphnia</taxon>
    </lineage>
</organism>
<keyword evidence="6" id="KW-0378">Hydrolase</keyword>
<dbReference type="Proteomes" id="UP000789390">
    <property type="component" value="Unassembled WGS sequence"/>
</dbReference>
<keyword evidence="5" id="KW-0479">Metal-binding</keyword>
<protein>
    <recommendedName>
        <fullName evidence="9">DDE Tnp4 domain-containing protein</fullName>
    </recommendedName>
</protein>
<dbReference type="InterPro" id="IPR045249">
    <property type="entry name" value="HARBI1-like"/>
</dbReference>
<comment type="cofactor">
    <cofactor evidence="1">
        <name>a divalent metal cation</name>
        <dbReference type="ChEBI" id="CHEBI:60240"/>
    </cofactor>
</comment>
<feature type="region of interest" description="Disordered" evidence="8">
    <location>
        <begin position="472"/>
        <end position="507"/>
    </location>
</feature>
<dbReference type="PANTHER" id="PTHR22930:SF85">
    <property type="entry name" value="GH03217P-RELATED"/>
    <property type="match status" value="1"/>
</dbReference>
<sequence>MKISDESPPSLPEELASTMPPEMVMQLIQVSSAFLVTLNSYVASTREIDRRARRLRRSRMLLLMRLMQLREDKSQRLLAAPPPLPPIPLPIPRIVKPPTVGNKFWEREVPRFSEAQFQKEFHVSKRTFNYLCSALRPTLSKRDANLRAHVPLEKRVGVALALLASKNEYKNDYSVIAHTFGISKSSVAIIFKQFCNAVVDILFGKVVQLPSGPGFREEADKFELRYLFPDTIGVVGATHLPVATPRNCGAGYTNSSGWNSIVLLGVAGYNNKLGYVCIGQPGSTDNTAVLKASQLYKTAQKGKLFPADEDLHFLADHTFPLQNWLLTPYRIDEVCDRESYKTLNQHLKNAHKCVETSFERLKGRWGLLLKGCDLAMDFTKVVQVCCVLHNLCEEAGDMFFEHWYGTVRTFDAAHPQPKSKAAPIHVRDEDDDDDEEDEEEYEEMLAEAGAKRDRLSERLIVSAAAAAASQAATALPPLALNRPDNRRNSYPSPLTEHSFSQDDSDMY</sequence>
<gene>
    <name evidence="10" type="ORF">DGAL_LOCUS2196</name>
</gene>
<evidence type="ECO:0000256" key="5">
    <source>
        <dbReference type="ARBA" id="ARBA00022723"/>
    </source>
</evidence>
<comment type="similarity">
    <text evidence="3">Belongs to the HARBI1 family.</text>
</comment>
<comment type="subcellular location">
    <subcellularLocation>
        <location evidence="2">Nucleus</location>
    </subcellularLocation>
</comment>
<evidence type="ECO:0000256" key="7">
    <source>
        <dbReference type="ARBA" id="ARBA00023242"/>
    </source>
</evidence>
<reference evidence="10" key="1">
    <citation type="submission" date="2021-11" db="EMBL/GenBank/DDBJ databases">
        <authorList>
            <person name="Schell T."/>
        </authorList>
    </citation>
    <scope>NUCLEOTIDE SEQUENCE</scope>
    <source>
        <strain evidence="10">M5</strain>
    </source>
</reference>
<dbReference type="Pfam" id="PF13359">
    <property type="entry name" value="DDE_Tnp_4"/>
    <property type="match status" value="1"/>
</dbReference>
<keyword evidence="7" id="KW-0539">Nucleus</keyword>
<evidence type="ECO:0000313" key="10">
    <source>
        <dbReference type="EMBL" id="CAH0100023.1"/>
    </source>
</evidence>
<dbReference type="InterPro" id="IPR027806">
    <property type="entry name" value="HARBI1_dom"/>
</dbReference>
<evidence type="ECO:0000256" key="2">
    <source>
        <dbReference type="ARBA" id="ARBA00004123"/>
    </source>
</evidence>